<evidence type="ECO:0000259" key="1">
    <source>
        <dbReference type="PROSITE" id="PS51029"/>
    </source>
</evidence>
<proteinExistence type="predicted"/>
<sequence length="113" mass="13751">MGKWRCVCYPRDRPRREFNERLIAEVEDRPALWDTRSPKYRNIFVKHSDWKSVADALMTTETAVQMRWKNLRDTFLRKVRELEATNGTDAMPMIRWSYFSRLMFLRHSDYDSV</sequence>
<gene>
    <name evidence="2" type="ORF">HPB48_011545</name>
</gene>
<dbReference type="OrthoDB" id="6514391at2759"/>
<dbReference type="Proteomes" id="UP000821853">
    <property type="component" value="Chromosome 2"/>
</dbReference>
<dbReference type="SMART" id="SM00595">
    <property type="entry name" value="MADF"/>
    <property type="match status" value="1"/>
</dbReference>
<dbReference type="Pfam" id="PF10545">
    <property type="entry name" value="MADF_DNA_bdg"/>
    <property type="match status" value="1"/>
</dbReference>
<dbReference type="InterPro" id="IPR039353">
    <property type="entry name" value="TF_Adf1"/>
</dbReference>
<dbReference type="GO" id="GO:0005634">
    <property type="term" value="C:nucleus"/>
    <property type="evidence" value="ECO:0007669"/>
    <property type="project" value="TreeGrafter"/>
</dbReference>
<dbReference type="EMBL" id="JABSTR010000004">
    <property type="protein sequence ID" value="KAH9368225.1"/>
    <property type="molecule type" value="Genomic_DNA"/>
</dbReference>
<accession>A0A9J6G0J5</accession>
<evidence type="ECO:0000313" key="2">
    <source>
        <dbReference type="EMBL" id="KAH9368225.1"/>
    </source>
</evidence>
<dbReference type="AlphaFoldDB" id="A0A9J6G0J5"/>
<comment type="caution">
    <text evidence="2">The sequence shown here is derived from an EMBL/GenBank/DDBJ whole genome shotgun (WGS) entry which is preliminary data.</text>
</comment>
<dbReference type="PANTHER" id="PTHR12243:SF67">
    <property type="entry name" value="COREPRESSOR OF PANGOLIN, ISOFORM A-RELATED"/>
    <property type="match status" value="1"/>
</dbReference>
<dbReference type="OMA" id="NDIRWPY"/>
<protein>
    <recommendedName>
        <fullName evidence="1">MADF domain-containing protein</fullName>
    </recommendedName>
</protein>
<dbReference type="PROSITE" id="PS51029">
    <property type="entry name" value="MADF"/>
    <property type="match status" value="1"/>
</dbReference>
<evidence type="ECO:0000313" key="3">
    <source>
        <dbReference type="Proteomes" id="UP000821853"/>
    </source>
</evidence>
<dbReference type="PANTHER" id="PTHR12243">
    <property type="entry name" value="MADF DOMAIN TRANSCRIPTION FACTOR"/>
    <property type="match status" value="1"/>
</dbReference>
<dbReference type="GO" id="GO:0005667">
    <property type="term" value="C:transcription regulator complex"/>
    <property type="evidence" value="ECO:0007669"/>
    <property type="project" value="TreeGrafter"/>
</dbReference>
<dbReference type="InterPro" id="IPR006578">
    <property type="entry name" value="MADF-dom"/>
</dbReference>
<dbReference type="VEuPathDB" id="VectorBase:HLOH_062111"/>
<organism evidence="2 3">
    <name type="scientific">Haemaphysalis longicornis</name>
    <name type="common">Bush tick</name>
    <dbReference type="NCBI Taxonomy" id="44386"/>
    <lineage>
        <taxon>Eukaryota</taxon>
        <taxon>Metazoa</taxon>
        <taxon>Ecdysozoa</taxon>
        <taxon>Arthropoda</taxon>
        <taxon>Chelicerata</taxon>
        <taxon>Arachnida</taxon>
        <taxon>Acari</taxon>
        <taxon>Parasitiformes</taxon>
        <taxon>Ixodida</taxon>
        <taxon>Ixodoidea</taxon>
        <taxon>Ixodidae</taxon>
        <taxon>Haemaphysalinae</taxon>
        <taxon>Haemaphysalis</taxon>
    </lineage>
</organism>
<feature type="domain" description="MADF" evidence="1">
    <location>
        <begin position="21"/>
        <end position="110"/>
    </location>
</feature>
<keyword evidence="3" id="KW-1185">Reference proteome</keyword>
<reference evidence="2 3" key="1">
    <citation type="journal article" date="2020" name="Cell">
        <title>Large-Scale Comparative Analyses of Tick Genomes Elucidate Their Genetic Diversity and Vector Capacities.</title>
        <authorList>
            <consortium name="Tick Genome and Microbiome Consortium (TIGMIC)"/>
            <person name="Jia N."/>
            <person name="Wang J."/>
            <person name="Shi W."/>
            <person name="Du L."/>
            <person name="Sun Y."/>
            <person name="Zhan W."/>
            <person name="Jiang J.F."/>
            <person name="Wang Q."/>
            <person name="Zhang B."/>
            <person name="Ji P."/>
            <person name="Bell-Sakyi L."/>
            <person name="Cui X.M."/>
            <person name="Yuan T.T."/>
            <person name="Jiang B.G."/>
            <person name="Yang W.F."/>
            <person name="Lam T.T."/>
            <person name="Chang Q.C."/>
            <person name="Ding S.J."/>
            <person name="Wang X.J."/>
            <person name="Zhu J.G."/>
            <person name="Ruan X.D."/>
            <person name="Zhao L."/>
            <person name="Wei J.T."/>
            <person name="Ye R.Z."/>
            <person name="Que T.C."/>
            <person name="Du C.H."/>
            <person name="Zhou Y.H."/>
            <person name="Cheng J.X."/>
            <person name="Dai P.F."/>
            <person name="Guo W.B."/>
            <person name="Han X.H."/>
            <person name="Huang E.J."/>
            <person name="Li L.F."/>
            <person name="Wei W."/>
            <person name="Gao Y.C."/>
            <person name="Liu J.Z."/>
            <person name="Shao H.Z."/>
            <person name="Wang X."/>
            <person name="Wang C.C."/>
            <person name="Yang T.C."/>
            <person name="Huo Q.B."/>
            <person name="Li W."/>
            <person name="Chen H.Y."/>
            <person name="Chen S.E."/>
            <person name="Zhou L.G."/>
            <person name="Ni X.B."/>
            <person name="Tian J.H."/>
            <person name="Sheng Y."/>
            <person name="Liu T."/>
            <person name="Pan Y.S."/>
            <person name="Xia L.Y."/>
            <person name="Li J."/>
            <person name="Zhao F."/>
            <person name="Cao W.C."/>
        </authorList>
    </citation>
    <scope>NUCLEOTIDE SEQUENCE [LARGE SCALE GENOMIC DNA]</scope>
    <source>
        <strain evidence="2">HaeL-2018</strain>
    </source>
</reference>
<name>A0A9J6G0J5_HAELO</name>
<dbReference type="GO" id="GO:0006357">
    <property type="term" value="P:regulation of transcription by RNA polymerase II"/>
    <property type="evidence" value="ECO:0007669"/>
    <property type="project" value="TreeGrafter"/>
</dbReference>